<proteinExistence type="predicted"/>
<organism evidence="3 4">
    <name type="scientific">Dictyobacter alpinus</name>
    <dbReference type="NCBI Taxonomy" id="2014873"/>
    <lineage>
        <taxon>Bacteria</taxon>
        <taxon>Bacillati</taxon>
        <taxon>Chloroflexota</taxon>
        <taxon>Ktedonobacteria</taxon>
        <taxon>Ktedonobacterales</taxon>
        <taxon>Dictyobacteraceae</taxon>
        <taxon>Dictyobacter</taxon>
    </lineage>
</organism>
<dbReference type="InterPro" id="IPR032466">
    <property type="entry name" value="Metal_Hydrolase"/>
</dbReference>
<evidence type="ECO:0000313" key="4">
    <source>
        <dbReference type="Proteomes" id="UP000287171"/>
    </source>
</evidence>
<dbReference type="Gene3D" id="3.20.20.140">
    <property type="entry name" value="Metal-dependent hydrolases"/>
    <property type="match status" value="1"/>
</dbReference>
<keyword evidence="3" id="KW-0378">Hydrolase</keyword>
<dbReference type="InterPro" id="IPR032465">
    <property type="entry name" value="ACMSD"/>
</dbReference>
<dbReference type="Proteomes" id="UP000287171">
    <property type="component" value="Unassembled WGS sequence"/>
</dbReference>
<dbReference type="OrthoDB" id="9771932at2"/>
<reference evidence="4" key="1">
    <citation type="submission" date="2018-12" db="EMBL/GenBank/DDBJ databases">
        <title>Tengunoibacter tsumagoiensis gen. nov., sp. nov., Dictyobacter kobayashii sp. nov., D. alpinus sp. nov., and D. joshuensis sp. nov. and description of Dictyobacteraceae fam. nov. within the order Ktedonobacterales isolated from Tengu-no-mugimeshi.</title>
        <authorList>
            <person name="Wang C.M."/>
            <person name="Zheng Y."/>
            <person name="Sakai Y."/>
            <person name="Toyoda A."/>
            <person name="Minakuchi Y."/>
            <person name="Abe K."/>
            <person name="Yokota A."/>
            <person name="Yabe S."/>
        </authorList>
    </citation>
    <scope>NUCLEOTIDE SEQUENCE [LARGE SCALE GENOMIC DNA]</scope>
    <source>
        <strain evidence="4">Uno16</strain>
    </source>
</reference>
<dbReference type="Pfam" id="PF04909">
    <property type="entry name" value="Amidohydro_2"/>
    <property type="match status" value="1"/>
</dbReference>
<comment type="caution">
    <text evidence="3">The sequence shown here is derived from an EMBL/GenBank/DDBJ whole genome shotgun (WGS) entry which is preliminary data.</text>
</comment>
<dbReference type="GO" id="GO:0016831">
    <property type="term" value="F:carboxy-lyase activity"/>
    <property type="evidence" value="ECO:0007669"/>
    <property type="project" value="InterPro"/>
</dbReference>
<dbReference type="GO" id="GO:0005737">
    <property type="term" value="C:cytoplasm"/>
    <property type="evidence" value="ECO:0007669"/>
    <property type="project" value="TreeGrafter"/>
</dbReference>
<evidence type="ECO:0000313" key="3">
    <source>
        <dbReference type="EMBL" id="GCE27003.1"/>
    </source>
</evidence>
<dbReference type="InterPro" id="IPR006680">
    <property type="entry name" value="Amidohydro-rel"/>
</dbReference>
<dbReference type="PANTHER" id="PTHR21240:SF28">
    <property type="entry name" value="ISO-OROTATE DECARBOXYLASE (EUROFUNG)"/>
    <property type="match status" value="1"/>
</dbReference>
<keyword evidence="4" id="KW-1185">Reference proteome</keyword>
<evidence type="ECO:0000259" key="2">
    <source>
        <dbReference type="Pfam" id="PF04909"/>
    </source>
</evidence>
<dbReference type="GO" id="GO:0019748">
    <property type="term" value="P:secondary metabolic process"/>
    <property type="evidence" value="ECO:0007669"/>
    <property type="project" value="TreeGrafter"/>
</dbReference>
<keyword evidence="1" id="KW-0456">Lyase</keyword>
<evidence type="ECO:0000256" key="1">
    <source>
        <dbReference type="ARBA" id="ARBA00023239"/>
    </source>
</evidence>
<sequence length="291" mass="32305">MLIDFHTHIFSPDVCMHRERYCQRDPWFSALYTNPRARLASAEDLIAEMDSSGVDAAVTFSFGWTDPALIEEANSYVLDAMHRYPGRIYGMAVLQPTAGKRALNELERCAQAGMIGLGELMPHGQGYSLGDIPLLTPIIDIVRHYQLLVLSHCSEPVGHIYPGKGNVSVQDIVTFLTAFPEVRFIAAHWGGGLPFYTLMPEIQRIASHVWYDTAATPYLYRAKIFPTVARLVGADRILFASDYGLLSQQRVIKHIQQSGLDAAALDMVLGRNAQELLSLYNPALHGKSSQS</sequence>
<name>A0A402B6K8_9CHLR</name>
<gene>
    <name evidence="3" type="ORF">KDA_24870</name>
</gene>
<accession>A0A402B6K8</accession>
<dbReference type="RefSeq" id="WP_126627393.1">
    <property type="nucleotide sequence ID" value="NZ_BIFT01000001.1"/>
</dbReference>
<protein>
    <submittedName>
        <fullName evidence="3">Amidohydrolase</fullName>
    </submittedName>
</protein>
<dbReference type="SUPFAM" id="SSF51556">
    <property type="entry name" value="Metallo-dependent hydrolases"/>
    <property type="match status" value="1"/>
</dbReference>
<dbReference type="AlphaFoldDB" id="A0A402B6K8"/>
<feature type="domain" description="Amidohydrolase-related" evidence="2">
    <location>
        <begin position="3"/>
        <end position="278"/>
    </location>
</feature>
<dbReference type="PANTHER" id="PTHR21240">
    <property type="entry name" value="2-AMINO-3-CARBOXYLMUCONATE-6-SEMIALDEHYDE DECARBOXYLASE"/>
    <property type="match status" value="1"/>
</dbReference>
<dbReference type="GO" id="GO:0016787">
    <property type="term" value="F:hydrolase activity"/>
    <property type="evidence" value="ECO:0007669"/>
    <property type="project" value="UniProtKB-KW"/>
</dbReference>
<dbReference type="EMBL" id="BIFT01000001">
    <property type="protein sequence ID" value="GCE27003.1"/>
    <property type="molecule type" value="Genomic_DNA"/>
</dbReference>